<dbReference type="EMBL" id="JARKNE010000004">
    <property type="protein sequence ID" value="KAK5837404.1"/>
    <property type="molecule type" value="Genomic_DNA"/>
</dbReference>
<evidence type="ECO:0000313" key="7">
    <source>
        <dbReference type="EMBL" id="KAK5837404.1"/>
    </source>
</evidence>
<dbReference type="Pfam" id="PF02362">
    <property type="entry name" value="B3"/>
    <property type="match status" value="1"/>
</dbReference>
<keyword evidence="8" id="KW-1185">Reference proteome</keyword>
<dbReference type="InterPro" id="IPR015300">
    <property type="entry name" value="DNA-bd_pseudobarrel_sf"/>
</dbReference>
<dbReference type="CDD" id="cd10017">
    <property type="entry name" value="B3_DNA"/>
    <property type="match status" value="1"/>
</dbReference>
<keyword evidence="4" id="KW-0804">Transcription</keyword>
<reference evidence="7 8" key="1">
    <citation type="submission" date="2023-03" db="EMBL/GenBank/DDBJ databases">
        <title>WGS of Gossypium arboreum.</title>
        <authorList>
            <person name="Yu D."/>
        </authorList>
    </citation>
    <scope>NUCLEOTIDE SEQUENCE [LARGE SCALE GENOMIC DNA]</scope>
    <source>
        <tissue evidence="7">Leaf</tissue>
    </source>
</reference>
<evidence type="ECO:0000259" key="6">
    <source>
        <dbReference type="PROSITE" id="PS50863"/>
    </source>
</evidence>
<evidence type="ECO:0000256" key="5">
    <source>
        <dbReference type="ARBA" id="ARBA00023242"/>
    </source>
</evidence>
<organism evidence="7 8">
    <name type="scientific">Gossypium arboreum</name>
    <name type="common">Tree cotton</name>
    <name type="synonym">Gossypium nanking</name>
    <dbReference type="NCBI Taxonomy" id="29729"/>
    <lineage>
        <taxon>Eukaryota</taxon>
        <taxon>Viridiplantae</taxon>
        <taxon>Streptophyta</taxon>
        <taxon>Embryophyta</taxon>
        <taxon>Tracheophyta</taxon>
        <taxon>Spermatophyta</taxon>
        <taxon>Magnoliopsida</taxon>
        <taxon>eudicotyledons</taxon>
        <taxon>Gunneridae</taxon>
        <taxon>Pentapetalae</taxon>
        <taxon>rosids</taxon>
        <taxon>malvids</taxon>
        <taxon>Malvales</taxon>
        <taxon>Malvaceae</taxon>
        <taxon>Malvoideae</taxon>
        <taxon>Gossypium</taxon>
    </lineage>
</organism>
<evidence type="ECO:0000256" key="4">
    <source>
        <dbReference type="ARBA" id="ARBA00023163"/>
    </source>
</evidence>
<dbReference type="PROSITE" id="PS50863">
    <property type="entry name" value="B3"/>
    <property type="match status" value="1"/>
</dbReference>
<accession>A0ABR0QDU2</accession>
<gene>
    <name evidence="7" type="ORF">PVK06_013214</name>
</gene>
<evidence type="ECO:0000256" key="3">
    <source>
        <dbReference type="ARBA" id="ARBA00023125"/>
    </source>
</evidence>
<keyword evidence="3" id="KW-0238">DNA-binding</keyword>
<name>A0ABR0QDU2_GOSAR</name>
<keyword evidence="5" id="KW-0539">Nucleus</keyword>
<protein>
    <recommendedName>
        <fullName evidence="6">TF-B3 domain-containing protein</fullName>
    </recommendedName>
</protein>
<dbReference type="Gene3D" id="2.40.330.10">
    <property type="entry name" value="DNA-binding pseudobarrel domain"/>
    <property type="match status" value="1"/>
</dbReference>
<keyword evidence="2" id="KW-0805">Transcription regulation</keyword>
<proteinExistence type="predicted"/>
<dbReference type="Proteomes" id="UP001358586">
    <property type="component" value="Chromosome 4"/>
</dbReference>
<dbReference type="InterPro" id="IPR003340">
    <property type="entry name" value="B3_DNA-bd"/>
</dbReference>
<sequence length="227" mass="25204">MAYPPGTGAVLAYGGLAWLLEALYGAYGAEGGLKLTMAVQATMMFSKKLTYTDINKRLAIPTKILPTLPGFNRSHAVKIQLMYGTKIWSIDCTVRKQGYMKPVFSRGWRKFVVHNKLKIGDRVTMYKVQHQDGSSHYRVEVEKPAAGNHEVDETTVTRHRREQLPNAPMINMLASVPINTLVDDHVIITKPPVCRIFGTNISGEACCKISTGQRLSLDLVLSQPTIC</sequence>
<evidence type="ECO:0000256" key="2">
    <source>
        <dbReference type="ARBA" id="ARBA00023015"/>
    </source>
</evidence>
<evidence type="ECO:0000313" key="8">
    <source>
        <dbReference type="Proteomes" id="UP001358586"/>
    </source>
</evidence>
<evidence type="ECO:0000256" key="1">
    <source>
        <dbReference type="ARBA" id="ARBA00004123"/>
    </source>
</evidence>
<feature type="domain" description="TF-B3" evidence="6">
    <location>
        <begin position="43"/>
        <end position="145"/>
    </location>
</feature>
<comment type="subcellular location">
    <subcellularLocation>
        <location evidence="1">Nucleus</location>
    </subcellularLocation>
</comment>
<comment type="caution">
    <text evidence="7">The sequence shown here is derived from an EMBL/GenBank/DDBJ whole genome shotgun (WGS) entry which is preliminary data.</text>
</comment>
<dbReference type="SUPFAM" id="SSF101936">
    <property type="entry name" value="DNA-binding pseudobarrel domain"/>
    <property type="match status" value="1"/>
</dbReference>